<dbReference type="RefSeq" id="WP_113981669.1">
    <property type="nucleotide sequence ID" value="NZ_QMEY01000006.1"/>
</dbReference>
<sequence length="226" mass="23726">MLLRLRISLPDRPGALGQVTRALGTIGADIHQVTVLGREGGRAVDDFTVAWPVSADGPEAERNEPVCAHVRDRLSGLPGVSVEGVWITRAVPGAAPGYDLLRYVVAEPVRAYATLVDALPDLVGADWAVTVATGPGGRPARWSRLVHRSVRAPAEFSPAGEVPPRAVVSSDGDVRLLCVPVQDAGLCLVVGRRQGAEFHPAELDCVMRLVEVVAMLAPAGEATTVG</sequence>
<dbReference type="EMBL" id="QMEY01000006">
    <property type="protein sequence ID" value="RBQ18885.1"/>
    <property type="molecule type" value="Genomic_DNA"/>
</dbReference>
<reference evidence="2 3" key="1">
    <citation type="submission" date="2018-06" db="EMBL/GenBank/DDBJ databases">
        <title>Sphaerisporangium craniellae sp. nov., isolated from a marine sponge in the South China Sea.</title>
        <authorList>
            <person name="Li L."/>
        </authorList>
    </citation>
    <scope>NUCLEOTIDE SEQUENCE [LARGE SCALE GENOMIC DNA]</scope>
    <source>
        <strain evidence="2 3">LHW63015</strain>
    </source>
</reference>
<evidence type="ECO:0000313" key="3">
    <source>
        <dbReference type="Proteomes" id="UP000253303"/>
    </source>
</evidence>
<evidence type="ECO:0000259" key="1">
    <source>
        <dbReference type="PROSITE" id="PS51671"/>
    </source>
</evidence>
<dbReference type="AlphaFoldDB" id="A0A366LY63"/>
<dbReference type="SUPFAM" id="SSF55021">
    <property type="entry name" value="ACT-like"/>
    <property type="match status" value="1"/>
</dbReference>
<name>A0A366LY63_9ACTN</name>
<dbReference type="InterPro" id="IPR002912">
    <property type="entry name" value="ACT_dom"/>
</dbReference>
<gene>
    <name evidence="2" type="ORF">DP939_16935</name>
</gene>
<dbReference type="InterPro" id="IPR045865">
    <property type="entry name" value="ACT-like_dom_sf"/>
</dbReference>
<keyword evidence="3" id="KW-1185">Reference proteome</keyword>
<dbReference type="Proteomes" id="UP000253303">
    <property type="component" value="Unassembled WGS sequence"/>
</dbReference>
<evidence type="ECO:0000313" key="2">
    <source>
        <dbReference type="EMBL" id="RBQ18885.1"/>
    </source>
</evidence>
<organism evidence="2 3">
    <name type="scientific">Spongiactinospora rosea</name>
    <dbReference type="NCBI Taxonomy" id="2248750"/>
    <lineage>
        <taxon>Bacteria</taxon>
        <taxon>Bacillati</taxon>
        <taxon>Actinomycetota</taxon>
        <taxon>Actinomycetes</taxon>
        <taxon>Streptosporangiales</taxon>
        <taxon>Streptosporangiaceae</taxon>
        <taxon>Spongiactinospora</taxon>
    </lineage>
</organism>
<feature type="domain" description="ACT" evidence="1">
    <location>
        <begin position="4"/>
        <end position="87"/>
    </location>
</feature>
<dbReference type="PROSITE" id="PS51671">
    <property type="entry name" value="ACT"/>
    <property type="match status" value="1"/>
</dbReference>
<dbReference type="OrthoDB" id="5243606at2"/>
<proteinExistence type="predicted"/>
<protein>
    <submittedName>
        <fullName evidence="2">Amino acid-binding protein</fullName>
    </submittedName>
</protein>
<comment type="caution">
    <text evidence="2">The sequence shown here is derived from an EMBL/GenBank/DDBJ whole genome shotgun (WGS) entry which is preliminary data.</text>
</comment>
<accession>A0A366LY63</accession>